<keyword evidence="1 2" id="KW-0238">DNA-binding</keyword>
<dbReference type="InterPro" id="IPR050109">
    <property type="entry name" value="HTH-type_TetR-like_transc_reg"/>
</dbReference>
<dbReference type="InterPro" id="IPR001647">
    <property type="entry name" value="HTH_TetR"/>
</dbReference>
<dbReference type="Gene3D" id="1.10.357.10">
    <property type="entry name" value="Tetracycline Repressor, domain 2"/>
    <property type="match status" value="1"/>
</dbReference>
<evidence type="ECO:0000313" key="4">
    <source>
        <dbReference type="EMBL" id="MFB9831963.1"/>
    </source>
</evidence>
<dbReference type="PROSITE" id="PS50977">
    <property type="entry name" value="HTH_TETR_2"/>
    <property type="match status" value="1"/>
</dbReference>
<dbReference type="SUPFAM" id="SSF46689">
    <property type="entry name" value="Homeodomain-like"/>
    <property type="match status" value="1"/>
</dbReference>
<proteinExistence type="predicted"/>
<dbReference type="Pfam" id="PF17929">
    <property type="entry name" value="TetR_C_34"/>
    <property type="match status" value="1"/>
</dbReference>
<accession>A0ABV5YBA2</accession>
<evidence type="ECO:0000259" key="3">
    <source>
        <dbReference type="PROSITE" id="PS50977"/>
    </source>
</evidence>
<dbReference type="PANTHER" id="PTHR30055:SF178">
    <property type="entry name" value="POSSIBLE TRANSCRIPTIONAL REGULATORY PROTEIN"/>
    <property type="match status" value="1"/>
</dbReference>
<dbReference type="InterPro" id="IPR009057">
    <property type="entry name" value="Homeodomain-like_sf"/>
</dbReference>
<gene>
    <name evidence="4" type="ORF">ACFFNX_07150</name>
</gene>
<evidence type="ECO:0000256" key="2">
    <source>
        <dbReference type="PROSITE-ProRule" id="PRU00335"/>
    </source>
</evidence>
<name>A0ABV5YBA2_9ACTN</name>
<evidence type="ECO:0000313" key="5">
    <source>
        <dbReference type="Proteomes" id="UP001589627"/>
    </source>
</evidence>
<dbReference type="RefSeq" id="WP_378197101.1">
    <property type="nucleotide sequence ID" value="NZ_JBHLZP010000033.1"/>
</dbReference>
<dbReference type="PRINTS" id="PR00455">
    <property type="entry name" value="HTHTETR"/>
</dbReference>
<evidence type="ECO:0000256" key="1">
    <source>
        <dbReference type="ARBA" id="ARBA00023125"/>
    </source>
</evidence>
<comment type="caution">
    <text evidence="4">The sequence shown here is derived from an EMBL/GenBank/DDBJ whole genome shotgun (WGS) entry which is preliminary data.</text>
</comment>
<reference evidence="4 5" key="1">
    <citation type="submission" date="2024-09" db="EMBL/GenBank/DDBJ databases">
        <authorList>
            <person name="Sun Q."/>
            <person name="Mori K."/>
        </authorList>
    </citation>
    <scope>NUCLEOTIDE SEQUENCE [LARGE SCALE GENOMIC DNA]</scope>
    <source>
        <strain evidence="4 5">TBRC 0563</strain>
    </source>
</reference>
<dbReference type="EMBL" id="JBHLZP010000033">
    <property type="protein sequence ID" value="MFB9831963.1"/>
    <property type="molecule type" value="Genomic_DNA"/>
</dbReference>
<feature type="domain" description="HTH tetR-type" evidence="3">
    <location>
        <begin position="15"/>
        <end position="75"/>
    </location>
</feature>
<sequence length="224" mass="24019">MKQAFVRARRPEHKRQRREAILAAARDLALESGVRNVSLGGVAAAVGLAKSNIVRYFGTREEIFLELAAEGWTEWGAAVAERLREAHGTEAMVAVLAETLVERPLFCDLLSQTTTTLEHNVSVPAARAFKRTVLEVMAELGRAIVRAHGDLTEQEGYEIAGAAAALAGTLYPAANPPPTLVELYAQDPEIAATCLPFVPTLTRALRALAAGLPALRGDDDEARG</sequence>
<dbReference type="Pfam" id="PF00440">
    <property type="entry name" value="TetR_N"/>
    <property type="match status" value="1"/>
</dbReference>
<dbReference type="Proteomes" id="UP001589627">
    <property type="component" value="Unassembled WGS sequence"/>
</dbReference>
<dbReference type="PANTHER" id="PTHR30055">
    <property type="entry name" value="HTH-TYPE TRANSCRIPTIONAL REGULATOR RUTR"/>
    <property type="match status" value="1"/>
</dbReference>
<dbReference type="InterPro" id="IPR041483">
    <property type="entry name" value="TetR_C_34"/>
</dbReference>
<feature type="DNA-binding region" description="H-T-H motif" evidence="2">
    <location>
        <begin position="38"/>
        <end position="57"/>
    </location>
</feature>
<organism evidence="4 5">
    <name type="scientific">Actinoallomurus acaciae</name>
    <dbReference type="NCBI Taxonomy" id="502577"/>
    <lineage>
        <taxon>Bacteria</taxon>
        <taxon>Bacillati</taxon>
        <taxon>Actinomycetota</taxon>
        <taxon>Actinomycetes</taxon>
        <taxon>Streptosporangiales</taxon>
        <taxon>Thermomonosporaceae</taxon>
        <taxon>Actinoallomurus</taxon>
    </lineage>
</organism>
<protein>
    <submittedName>
        <fullName evidence="4">TetR family transcriptional regulator</fullName>
    </submittedName>
</protein>
<keyword evidence="5" id="KW-1185">Reference proteome</keyword>